<evidence type="ECO:0000313" key="3">
    <source>
        <dbReference type="Proteomes" id="UP001300383"/>
    </source>
</evidence>
<name>A0AAP4EYH8_9FIRM</name>
<dbReference type="InterPro" id="IPR011335">
    <property type="entry name" value="Restrct_endonuc-II-like"/>
</dbReference>
<dbReference type="EMBL" id="JASGBQ010000022">
    <property type="protein sequence ID" value="MDI9242952.1"/>
    <property type="molecule type" value="Genomic_DNA"/>
</dbReference>
<dbReference type="Gene3D" id="3.40.1350.10">
    <property type="match status" value="1"/>
</dbReference>
<dbReference type="AlphaFoldDB" id="A0AAP4EYH8"/>
<sequence>MSNRPSAKTKAIRKMGQGTGADYKPYITTSEFNSQGTTSVIKDWKTGRAVHCLSQGEMYWYYILRWDDTNVDVREQYPLDYTETVNIANEMGFPPPREIMTTDMLATKKDGTEVAYSVKADKQLSKRQMQLLCIEKQYWLNQGTECQLVFKSEMNTILASNIRLVTEFYDAALVFDVVSAIKHKIAIKEIEFDMGFKPIENSDLMKLLEVKNE</sequence>
<proteinExistence type="predicted"/>
<dbReference type="RefSeq" id="WP_283231387.1">
    <property type="nucleotide sequence ID" value="NZ_JASGBQ010000022.1"/>
</dbReference>
<dbReference type="GO" id="GO:0003676">
    <property type="term" value="F:nucleic acid binding"/>
    <property type="evidence" value="ECO:0007669"/>
    <property type="project" value="InterPro"/>
</dbReference>
<keyword evidence="2" id="KW-0378">Hydrolase</keyword>
<dbReference type="CDD" id="cd22362">
    <property type="entry name" value="TnsA_endonuclease-like"/>
    <property type="match status" value="1"/>
</dbReference>
<dbReference type="SUPFAM" id="SSF52980">
    <property type="entry name" value="Restriction endonuclease-like"/>
    <property type="match status" value="1"/>
</dbReference>
<dbReference type="InterPro" id="IPR014833">
    <property type="entry name" value="TnsA_N"/>
</dbReference>
<keyword evidence="3" id="KW-1185">Reference proteome</keyword>
<dbReference type="Proteomes" id="UP001300383">
    <property type="component" value="Unassembled WGS sequence"/>
</dbReference>
<dbReference type="InterPro" id="IPR011856">
    <property type="entry name" value="tRNA_endonuc-like_dom_sf"/>
</dbReference>
<keyword evidence="2" id="KW-0540">Nuclease</keyword>
<comment type="caution">
    <text evidence="2">The sequence shown here is derived from an EMBL/GenBank/DDBJ whole genome shotgun (WGS) entry which is preliminary data.</text>
</comment>
<reference evidence="2 3" key="1">
    <citation type="submission" date="2023-05" db="EMBL/GenBank/DDBJ databases">
        <title>[ruminococcus] sp. nov., isolated from a pig farm feces dump.</title>
        <authorList>
            <person name="Chang Y.-H."/>
        </authorList>
    </citation>
    <scope>NUCLEOTIDE SEQUENCE [LARGE SCALE GENOMIC DNA]</scope>
    <source>
        <strain evidence="2 3">YH-rum2234</strain>
    </source>
</reference>
<dbReference type="GO" id="GO:0004519">
    <property type="term" value="F:endonuclease activity"/>
    <property type="evidence" value="ECO:0007669"/>
    <property type="project" value="UniProtKB-KW"/>
</dbReference>
<keyword evidence="2" id="KW-0255">Endonuclease</keyword>
<protein>
    <submittedName>
        <fullName evidence="2">TnsA endonuclease N-terminal domain-containing protein</fullName>
    </submittedName>
</protein>
<feature type="domain" description="TnsA endonuclease N-terminal" evidence="1">
    <location>
        <begin position="71"/>
        <end position="145"/>
    </location>
</feature>
<evidence type="ECO:0000313" key="2">
    <source>
        <dbReference type="EMBL" id="MDI9242952.1"/>
    </source>
</evidence>
<evidence type="ECO:0000259" key="1">
    <source>
        <dbReference type="Pfam" id="PF08722"/>
    </source>
</evidence>
<dbReference type="Pfam" id="PF08722">
    <property type="entry name" value="Tn7_TnsA-like_N"/>
    <property type="match status" value="1"/>
</dbReference>
<accession>A0AAP4EYH8</accession>
<organism evidence="2 3">
    <name type="scientific">Fusibacillus kribbianus</name>
    <dbReference type="NCBI Taxonomy" id="3044208"/>
    <lineage>
        <taxon>Bacteria</taxon>
        <taxon>Bacillati</taxon>
        <taxon>Bacillota</taxon>
        <taxon>Clostridia</taxon>
        <taxon>Lachnospirales</taxon>
        <taxon>Lachnospiraceae</taxon>
        <taxon>Fusibacillus</taxon>
    </lineage>
</organism>
<gene>
    <name evidence="2" type="ORF">QJ036_10790</name>
</gene>